<evidence type="ECO:0000313" key="2">
    <source>
        <dbReference type="Proteomes" id="UP000019426"/>
    </source>
</evidence>
<evidence type="ECO:0008006" key="3">
    <source>
        <dbReference type="Google" id="ProtNLM"/>
    </source>
</evidence>
<organism evidence="1 2">
    <name type="scientific">Clostridium bornimense</name>
    <dbReference type="NCBI Taxonomy" id="1216932"/>
    <lineage>
        <taxon>Bacteria</taxon>
        <taxon>Bacillati</taxon>
        <taxon>Bacillota</taxon>
        <taxon>Clostridia</taxon>
        <taxon>Eubacteriales</taxon>
        <taxon>Clostridiaceae</taxon>
        <taxon>Clostridium</taxon>
    </lineage>
</organism>
<dbReference type="HOGENOM" id="CLU_2421728_0_0_9"/>
<dbReference type="Gene3D" id="2.60.300.12">
    <property type="entry name" value="HesB-like domain"/>
    <property type="match status" value="1"/>
</dbReference>
<dbReference type="RefSeq" id="WP_044040320.1">
    <property type="nucleotide sequence ID" value="NZ_HG917869.1"/>
</dbReference>
<protein>
    <recommendedName>
        <fullName evidence="3">FeS cluster biogenesis domain-containing protein</fullName>
    </recommendedName>
</protein>
<dbReference type="InterPro" id="IPR035903">
    <property type="entry name" value="HesB-like_dom_sf"/>
</dbReference>
<evidence type="ECO:0000313" key="1">
    <source>
        <dbReference type="EMBL" id="CDM70175.1"/>
    </source>
</evidence>
<name>W6SK45_9CLOT</name>
<sequence>MNIVFDEKVKKALLELLKDTSADYIRIKPFRGCGKPAYQISISFKGKKDDEEKINEINFVFSKEDRDIIDNIEIKYDKDIYNDGFYIRKIL</sequence>
<proteinExistence type="predicted"/>
<dbReference type="SUPFAM" id="SSF89360">
    <property type="entry name" value="HesB-like domain"/>
    <property type="match status" value="1"/>
</dbReference>
<dbReference type="STRING" id="1216932.CM240_3058"/>
<dbReference type="OrthoDB" id="1925299at2"/>
<keyword evidence="2" id="KW-1185">Reference proteome</keyword>
<dbReference type="Proteomes" id="UP000019426">
    <property type="component" value="Chromosome M2/40_rep2"/>
</dbReference>
<gene>
    <name evidence="1" type="ORF">CM240_3058</name>
</gene>
<dbReference type="PATRIC" id="fig|1216932.3.peg.3024"/>
<dbReference type="KEGG" id="clt:CM240_3058"/>
<dbReference type="AlphaFoldDB" id="W6SK45"/>
<dbReference type="EMBL" id="HG917869">
    <property type="protein sequence ID" value="CDM70175.1"/>
    <property type="molecule type" value="Genomic_DNA"/>
</dbReference>
<dbReference type="eggNOG" id="ENOG5030HBF">
    <property type="taxonomic scope" value="Bacteria"/>
</dbReference>
<reference evidence="1 2" key="1">
    <citation type="submission" date="2013-11" db="EMBL/GenBank/DDBJ databases">
        <title>Complete genome sequence of Clostridum sp. M2/40.</title>
        <authorList>
            <person name="Wibberg D."/>
            <person name="Puehler A."/>
            <person name="Schlueter A."/>
        </authorList>
    </citation>
    <scope>NUCLEOTIDE SEQUENCE [LARGE SCALE GENOMIC DNA]</scope>
    <source>
        <strain evidence="2">M2/40</strain>
    </source>
</reference>
<accession>W6SK45</accession>